<evidence type="ECO:0000259" key="16">
    <source>
        <dbReference type="PROSITE" id="PS50835"/>
    </source>
</evidence>
<dbReference type="InterPro" id="IPR000920">
    <property type="entry name" value="Myelin_P0-rel"/>
</dbReference>
<evidence type="ECO:0000256" key="9">
    <source>
        <dbReference type="ARBA" id="ARBA00023180"/>
    </source>
</evidence>
<keyword evidence="10" id="KW-0393">Immunoglobulin domain</keyword>
<dbReference type="SMART" id="SM00406">
    <property type="entry name" value="IGv"/>
    <property type="match status" value="1"/>
</dbReference>
<dbReference type="PANTHER" id="PTHR13869">
    <property type="entry name" value="MYELIN P0 RELATED"/>
    <property type="match status" value="1"/>
</dbReference>
<keyword evidence="6 14" id="KW-1133">Transmembrane helix</keyword>
<dbReference type="OrthoDB" id="8916449at2759"/>
<proteinExistence type="inferred from homology"/>
<evidence type="ECO:0000313" key="17">
    <source>
        <dbReference type="Proteomes" id="UP000515159"/>
    </source>
</evidence>
<evidence type="ECO:0000256" key="2">
    <source>
        <dbReference type="ARBA" id="ARBA00007180"/>
    </source>
</evidence>
<dbReference type="SMART" id="SM00409">
    <property type="entry name" value="IG"/>
    <property type="match status" value="1"/>
</dbReference>
<dbReference type="InterPro" id="IPR013783">
    <property type="entry name" value="Ig-like_fold"/>
</dbReference>
<comment type="subcellular location">
    <subcellularLocation>
        <location evidence="1">Membrane</location>
        <topology evidence="1">Single-pass type I membrane protein</topology>
    </subcellularLocation>
</comment>
<feature type="signal peptide" evidence="15">
    <location>
        <begin position="1"/>
        <end position="24"/>
    </location>
</feature>
<comment type="similarity">
    <text evidence="2">Belongs to the myelin P0 protein family.</text>
</comment>
<dbReference type="InterPro" id="IPR003599">
    <property type="entry name" value="Ig_sub"/>
</dbReference>
<dbReference type="InterPro" id="IPR036179">
    <property type="entry name" value="Ig-like_dom_sf"/>
</dbReference>
<dbReference type="PRINTS" id="PR00213">
    <property type="entry name" value="MYELINP0"/>
</dbReference>
<feature type="transmembrane region" description="Helical" evidence="14">
    <location>
        <begin position="150"/>
        <end position="174"/>
    </location>
</feature>
<evidence type="ECO:0000256" key="15">
    <source>
        <dbReference type="SAM" id="SignalP"/>
    </source>
</evidence>
<dbReference type="InterPro" id="IPR007110">
    <property type="entry name" value="Ig-like_dom"/>
</dbReference>
<comment type="function">
    <text evidence="13">Creation of an extracellular membrane face which guides the wrapping process and ultimately compacts adjacent lamellae.</text>
</comment>
<keyword evidence="5 15" id="KW-0732">Signal</keyword>
<evidence type="ECO:0000256" key="10">
    <source>
        <dbReference type="ARBA" id="ARBA00023319"/>
    </source>
</evidence>
<organism evidence="17 18">
    <name type="scientific">Geotrypetes seraphini</name>
    <name type="common">Gaboon caecilian</name>
    <name type="synonym">Caecilia seraphini</name>
    <dbReference type="NCBI Taxonomy" id="260995"/>
    <lineage>
        <taxon>Eukaryota</taxon>
        <taxon>Metazoa</taxon>
        <taxon>Chordata</taxon>
        <taxon>Craniata</taxon>
        <taxon>Vertebrata</taxon>
        <taxon>Euteleostomi</taxon>
        <taxon>Amphibia</taxon>
        <taxon>Gymnophiona</taxon>
        <taxon>Geotrypetes</taxon>
    </lineage>
</organism>
<keyword evidence="9" id="KW-0325">Glycoprotein</keyword>
<dbReference type="PANTHER" id="PTHR13869:SF21">
    <property type="entry name" value="MYELIN PROTEIN ZERO-LIKE PROTEIN 2"/>
    <property type="match status" value="1"/>
</dbReference>
<dbReference type="FunFam" id="2.60.40.10:FF:000193">
    <property type="entry name" value="Myelin protein zero-like 1 like"/>
    <property type="match status" value="1"/>
</dbReference>
<protein>
    <recommendedName>
        <fullName evidence="3">Myelin protein P0</fullName>
    </recommendedName>
    <alternativeName>
        <fullName evidence="12">Myelin peripheral protein</fullName>
    </alternativeName>
    <alternativeName>
        <fullName evidence="11">Myelin protein zero</fullName>
    </alternativeName>
</protein>
<name>A0A6P8PI40_GEOSA</name>
<feature type="chain" id="PRO_5027895244" description="Myelin protein P0" evidence="15">
    <location>
        <begin position="25"/>
        <end position="211"/>
    </location>
</feature>
<sequence length="211" mass="23485">MDCLGGRWTFLLGLQVIVVLQVEAIDIYTSGDVEALNGTETRLKCTFGTNAPLSGESVTVTWNFKPATGEQEEFVLYYHRQAYPPIQGRFKNRAVWDGDVSRKDASICIRDLHLSDNGTFTCRVVNPPDVDGRVGEIHLRVVTQATFSEIHLLAVVIGSACALIILLVIIGILVRHCKKKHQENDIHMSELECKEKEPMNKKPLNPAEVTA</sequence>
<dbReference type="AlphaFoldDB" id="A0A6P8PI40"/>
<gene>
    <name evidence="18" type="primary">MPZL2</name>
</gene>
<dbReference type="GO" id="GO:0005886">
    <property type="term" value="C:plasma membrane"/>
    <property type="evidence" value="ECO:0007669"/>
    <property type="project" value="TreeGrafter"/>
</dbReference>
<evidence type="ECO:0000256" key="4">
    <source>
        <dbReference type="ARBA" id="ARBA00022692"/>
    </source>
</evidence>
<evidence type="ECO:0000256" key="5">
    <source>
        <dbReference type="ARBA" id="ARBA00022729"/>
    </source>
</evidence>
<dbReference type="SUPFAM" id="SSF48726">
    <property type="entry name" value="Immunoglobulin"/>
    <property type="match status" value="1"/>
</dbReference>
<dbReference type="GO" id="GO:0098609">
    <property type="term" value="P:cell-cell adhesion"/>
    <property type="evidence" value="ECO:0007669"/>
    <property type="project" value="TreeGrafter"/>
</dbReference>
<evidence type="ECO:0000313" key="18">
    <source>
        <dbReference type="RefSeq" id="XP_033775311.1"/>
    </source>
</evidence>
<keyword evidence="17" id="KW-1185">Reference proteome</keyword>
<dbReference type="FunCoup" id="A0A6P8PI40">
    <property type="interactions" value="139"/>
</dbReference>
<dbReference type="Pfam" id="PF07686">
    <property type="entry name" value="V-set"/>
    <property type="match status" value="1"/>
</dbReference>
<dbReference type="Gene3D" id="2.60.40.10">
    <property type="entry name" value="Immunoglobulins"/>
    <property type="match status" value="1"/>
</dbReference>
<feature type="domain" description="Ig-like" evidence="16">
    <location>
        <begin position="23"/>
        <end position="143"/>
    </location>
</feature>
<dbReference type="InterPro" id="IPR013106">
    <property type="entry name" value="Ig_V-set"/>
</dbReference>
<dbReference type="KEGG" id="gsh:117347908"/>
<evidence type="ECO:0000256" key="12">
    <source>
        <dbReference type="ARBA" id="ARBA00032781"/>
    </source>
</evidence>
<accession>A0A6P8PI40</accession>
<reference evidence="18" key="1">
    <citation type="submission" date="2025-08" db="UniProtKB">
        <authorList>
            <consortium name="RefSeq"/>
        </authorList>
    </citation>
    <scope>IDENTIFICATION</scope>
</reference>
<dbReference type="PROSITE" id="PS50835">
    <property type="entry name" value="IG_LIKE"/>
    <property type="match status" value="1"/>
</dbReference>
<evidence type="ECO:0000256" key="13">
    <source>
        <dbReference type="ARBA" id="ARBA00058349"/>
    </source>
</evidence>
<evidence type="ECO:0000256" key="8">
    <source>
        <dbReference type="ARBA" id="ARBA00023157"/>
    </source>
</evidence>
<evidence type="ECO:0000256" key="6">
    <source>
        <dbReference type="ARBA" id="ARBA00022989"/>
    </source>
</evidence>
<evidence type="ECO:0000256" key="11">
    <source>
        <dbReference type="ARBA" id="ARBA00029587"/>
    </source>
</evidence>
<evidence type="ECO:0000256" key="1">
    <source>
        <dbReference type="ARBA" id="ARBA00004479"/>
    </source>
</evidence>
<keyword evidence="8" id="KW-1015">Disulfide bond</keyword>
<dbReference type="Proteomes" id="UP000515159">
    <property type="component" value="Chromosome 13"/>
</dbReference>
<dbReference type="InParanoid" id="A0A6P8PI40"/>
<dbReference type="GeneID" id="117347908"/>
<dbReference type="CTD" id="10205"/>
<evidence type="ECO:0000256" key="3">
    <source>
        <dbReference type="ARBA" id="ARBA00020871"/>
    </source>
</evidence>
<evidence type="ECO:0000256" key="14">
    <source>
        <dbReference type="SAM" id="Phobius"/>
    </source>
</evidence>
<keyword evidence="4 14" id="KW-0812">Transmembrane</keyword>
<dbReference type="RefSeq" id="XP_033775311.1">
    <property type="nucleotide sequence ID" value="XM_033919420.1"/>
</dbReference>
<evidence type="ECO:0000256" key="7">
    <source>
        <dbReference type="ARBA" id="ARBA00023136"/>
    </source>
</evidence>
<keyword evidence="7 14" id="KW-0472">Membrane</keyword>